<comment type="caution">
    <text evidence="2">The sequence shown here is derived from an EMBL/GenBank/DDBJ whole genome shotgun (WGS) entry which is preliminary data.</text>
</comment>
<evidence type="ECO:0000256" key="1">
    <source>
        <dbReference type="SAM" id="MobiDB-lite"/>
    </source>
</evidence>
<feature type="region of interest" description="Disordered" evidence="1">
    <location>
        <begin position="136"/>
        <end position="161"/>
    </location>
</feature>
<accession>A0A9N9DV52</accession>
<keyword evidence="3" id="KW-1185">Reference proteome</keyword>
<gene>
    <name evidence="2" type="ORF">POCULU_LOCUS10089</name>
</gene>
<reference evidence="2" key="1">
    <citation type="submission" date="2021-06" db="EMBL/GenBank/DDBJ databases">
        <authorList>
            <person name="Kallberg Y."/>
            <person name="Tangrot J."/>
            <person name="Rosling A."/>
        </authorList>
    </citation>
    <scope>NUCLEOTIDE SEQUENCE</scope>
    <source>
        <strain evidence="2">IA702</strain>
    </source>
</reference>
<proteinExistence type="predicted"/>
<organism evidence="2 3">
    <name type="scientific">Paraglomus occultum</name>
    <dbReference type="NCBI Taxonomy" id="144539"/>
    <lineage>
        <taxon>Eukaryota</taxon>
        <taxon>Fungi</taxon>
        <taxon>Fungi incertae sedis</taxon>
        <taxon>Mucoromycota</taxon>
        <taxon>Glomeromycotina</taxon>
        <taxon>Glomeromycetes</taxon>
        <taxon>Paraglomerales</taxon>
        <taxon>Paraglomeraceae</taxon>
        <taxon>Paraglomus</taxon>
    </lineage>
</organism>
<protein>
    <submittedName>
        <fullName evidence="2">8173_t:CDS:1</fullName>
    </submittedName>
</protein>
<evidence type="ECO:0000313" key="3">
    <source>
        <dbReference type="Proteomes" id="UP000789572"/>
    </source>
</evidence>
<sequence length="161" mass="18012">MSTAENSRSTSLWMDVVREYLDSKEPEKWSYNEFLTEQRNAIITLPPFSDDWSSLNGTWLKRSCSAAEERLINGETPVQVLLVRENSVTTERTLTITALLEKPNSGAYGGDANNRMKPAIETEAAINKAGLQTLGISAEDDEDDTEQSSKQQKISHFPEQV</sequence>
<name>A0A9N9DV52_9GLOM</name>
<dbReference type="Proteomes" id="UP000789572">
    <property type="component" value="Unassembled WGS sequence"/>
</dbReference>
<feature type="non-terminal residue" evidence="2">
    <location>
        <position position="161"/>
    </location>
</feature>
<evidence type="ECO:0000313" key="2">
    <source>
        <dbReference type="EMBL" id="CAG8653721.1"/>
    </source>
</evidence>
<dbReference type="EMBL" id="CAJVPJ010004607">
    <property type="protein sequence ID" value="CAG8653721.1"/>
    <property type="molecule type" value="Genomic_DNA"/>
</dbReference>
<dbReference type="OrthoDB" id="2417204at2759"/>
<dbReference type="AlphaFoldDB" id="A0A9N9DV52"/>